<comment type="caution">
    <text evidence="5">The sequence shown here is derived from an EMBL/GenBank/DDBJ whole genome shotgun (WGS) entry which is preliminary data.</text>
</comment>
<proteinExistence type="predicted"/>
<accession>A0A255Z436</accession>
<dbReference type="PANTHER" id="PTHR44688:SF16">
    <property type="entry name" value="DNA-BINDING TRANSCRIPTIONAL ACTIVATOR DEVR_DOSR"/>
    <property type="match status" value="1"/>
</dbReference>
<dbReference type="Gene3D" id="1.10.10.10">
    <property type="entry name" value="Winged helix-like DNA-binding domain superfamily/Winged helix DNA-binding domain"/>
    <property type="match status" value="1"/>
</dbReference>
<reference evidence="5 6" key="1">
    <citation type="submission" date="2017-07" db="EMBL/GenBank/DDBJ databases">
        <title>Sandarakinorhabdus cyanobacteriorum sp. nov., a novel bacterium isolated from cyanobacterial aggregates in a eutrophic lake.</title>
        <authorList>
            <person name="Cai H."/>
        </authorList>
    </citation>
    <scope>NUCLEOTIDE SEQUENCE [LARGE SCALE GENOMIC DNA]</scope>
    <source>
        <strain evidence="5 6">TH057</strain>
    </source>
</reference>
<name>A0A255Z436_9SPHN</name>
<evidence type="ECO:0000313" key="6">
    <source>
        <dbReference type="Proteomes" id="UP000216991"/>
    </source>
</evidence>
<dbReference type="SMART" id="SM00421">
    <property type="entry name" value="HTH_LUXR"/>
    <property type="match status" value="1"/>
</dbReference>
<dbReference type="SUPFAM" id="SSF75516">
    <property type="entry name" value="Pheromone-binding domain of LuxR-like quorum-sensing transcription factors"/>
    <property type="match status" value="1"/>
</dbReference>
<dbReference type="InterPro" id="IPR005143">
    <property type="entry name" value="TF_LuxR_autoind-bd_dom"/>
</dbReference>
<dbReference type="PROSITE" id="PS00622">
    <property type="entry name" value="HTH_LUXR_1"/>
    <property type="match status" value="1"/>
</dbReference>
<organism evidence="5 6">
    <name type="scientific">Sandarakinorhabdus cyanobacteriorum</name>
    <dbReference type="NCBI Taxonomy" id="1981098"/>
    <lineage>
        <taxon>Bacteria</taxon>
        <taxon>Pseudomonadati</taxon>
        <taxon>Pseudomonadota</taxon>
        <taxon>Alphaproteobacteria</taxon>
        <taxon>Sphingomonadales</taxon>
        <taxon>Sphingosinicellaceae</taxon>
        <taxon>Sandarakinorhabdus</taxon>
    </lineage>
</organism>
<dbReference type="InterPro" id="IPR016032">
    <property type="entry name" value="Sig_transdc_resp-reg_C-effctor"/>
</dbReference>
<evidence type="ECO:0000313" key="5">
    <source>
        <dbReference type="EMBL" id="OYQ35420.1"/>
    </source>
</evidence>
<feature type="domain" description="HTH luxR-type" evidence="4">
    <location>
        <begin position="179"/>
        <end position="244"/>
    </location>
</feature>
<sequence>MVESLEALQSRLLETTSVELKWQALRDFYGRMGADQINYGIIDTFVSDRFTAPVRFLSTMDPTWLDYYGEKRLDIHDPHVEFVRQGNLVPYVWGESVLGRLDHREQREAVAQTVEAGLRSQLSVTLPDPLGGGQPVGGLTIGSSLAERDYFNAIRGHEAIMIVAGLLFHHHCIGEIRRSHVGAKPLSARERDCMALLAQGLRVTRIAEKLRLSEATVELHLHRARRKLGAATTAQAVARALMFGDIAS</sequence>
<dbReference type="Pfam" id="PF00196">
    <property type="entry name" value="GerE"/>
    <property type="match status" value="1"/>
</dbReference>
<keyword evidence="6" id="KW-1185">Reference proteome</keyword>
<dbReference type="GO" id="GO:0003677">
    <property type="term" value="F:DNA binding"/>
    <property type="evidence" value="ECO:0007669"/>
    <property type="project" value="UniProtKB-KW"/>
</dbReference>
<evidence type="ECO:0000259" key="4">
    <source>
        <dbReference type="PROSITE" id="PS50043"/>
    </source>
</evidence>
<evidence type="ECO:0000256" key="1">
    <source>
        <dbReference type="ARBA" id="ARBA00023015"/>
    </source>
</evidence>
<dbReference type="GO" id="GO:0006355">
    <property type="term" value="P:regulation of DNA-templated transcription"/>
    <property type="evidence" value="ECO:0007669"/>
    <property type="project" value="InterPro"/>
</dbReference>
<dbReference type="PRINTS" id="PR00038">
    <property type="entry name" value="HTHLUXR"/>
</dbReference>
<dbReference type="SUPFAM" id="SSF46894">
    <property type="entry name" value="C-terminal effector domain of the bipartite response regulators"/>
    <property type="match status" value="1"/>
</dbReference>
<keyword evidence="2" id="KW-0238">DNA-binding</keyword>
<evidence type="ECO:0000256" key="3">
    <source>
        <dbReference type="ARBA" id="ARBA00023163"/>
    </source>
</evidence>
<dbReference type="PANTHER" id="PTHR44688">
    <property type="entry name" value="DNA-BINDING TRANSCRIPTIONAL ACTIVATOR DEVR_DOSR"/>
    <property type="match status" value="1"/>
</dbReference>
<dbReference type="Proteomes" id="UP000216991">
    <property type="component" value="Unassembled WGS sequence"/>
</dbReference>
<protein>
    <recommendedName>
        <fullName evidence="4">HTH luxR-type domain-containing protein</fullName>
    </recommendedName>
</protein>
<dbReference type="InterPro" id="IPR000792">
    <property type="entry name" value="Tscrpt_reg_LuxR_C"/>
</dbReference>
<dbReference type="AlphaFoldDB" id="A0A255Z436"/>
<dbReference type="Pfam" id="PF03472">
    <property type="entry name" value="Autoind_bind"/>
    <property type="match status" value="1"/>
</dbReference>
<dbReference type="PROSITE" id="PS50043">
    <property type="entry name" value="HTH_LUXR_2"/>
    <property type="match status" value="1"/>
</dbReference>
<dbReference type="EMBL" id="NOXT01000059">
    <property type="protein sequence ID" value="OYQ35420.1"/>
    <property type="molecule type" value="Genomic_DNA"/>
</dbReference>
<dbReference type="Gene3D" id="3.30.450.80">
    <property type="entry name" value="Transcription factor LuxR-like, autoinducer-binding domain"/>
    <property type="match status" value="1"/>
</dbReference>
<dbReference type="CDD" id="cd06170">
    <property type="entry name" value="LuxR_C_like"/>
    <property type="match status" value="1"/>
</dbReference>
<evidence type="ECO:0000256" key="2">
    <source>
        <dbReference type="ARBA" id="ARBA00023125"/>
    </source>
</evidence>
<keyword evidence="3" id="KW-0804">Transcription</keyword>
<dbReference type="InterPro" id="IPR036388">
    <property type="entry name" value="WH-like_DNA-bd_sf"/>
</dbReference>
<keyword evidence="1" id="KW-0805">Transcription regulation</keyword>
<dbReference type="InterPro" id="IPR036693">
    <property type="entry name" value="TF_LuxR_autoind-bd_dom_sf"/>
</dbReference>
<dbReference type="OrthoDB" id="7474933at2"/>
<dbReference type="RefSeq" id="WP_094472497.1">
    <property type="nucleotide sequence ID" value="NZ_NOXT01000059.1"/>
</dbReference>
<gene>
    <name evidence="5" type="ORF">CHU93_01805</name>
</gene>